<name>A0A2I0IF24_PUNGR</name>
<feature type="region of interest" description="Disordered" evidence="1">
    <location>
        <begin position="21"/>
        <end position="75"/>
    </location>
</feature>
<sequence length="111" mass="11671">MCLGSGGQGIGILQIGVRLGPRRKTVKSQQSRPFRPAVKPRSEPASPGRRSEHSHAPFRAVVAAPNGRNRRSQPLGAARVIVRSPLTGFGPLHFIAGPARQPSQPSPSAAA</sequence>
<protein>
    <submittedName>
        <fullName evidence="2">Uncharacterized protein</fullName>
    </submittedName>
</protein>
<dbReference type="EMBL" id="PGOL01003177">
    <property type="protein sequence ID" value="PKI42393.1"/>
    <property type="molecule type" value="Genomic_DNA"/>
</dbReference>
<evidence type="ECO:0000313" key="3">
    <source>
        <dbReference type="Proteomes" id="UP000233551"/>
    </source>
</evidence>
<organism evidence="2 3">
    <name type="scientific">Punica granatum</name>
    <name type="common">Pomegranate</name>
    <dbReference type="NCBI Taxonomy" id="22663"/>
    <lineage>
        <taxon>Eukaryota</taxon>
        <taxon>Viridiplantae</taxon>
        <taxon>Streptophyta</taxon>
        <taxon>Embryophyta</taxon>
        <taxon>Tracheophyta</taxon>
        <taxon>Spermatophyta</taxon>
        <taxon>Magnoliopsida</taxon>
        <taxon>eudicotyledons</taxon>
        <taxon>Gunneridae</taxon>
        <taxon>Pentapetalae</taxon>
        <taxon>rosids</taxon>
        <taxon>malvids</taxon>
        <taxon>Myrtales</taxon>
        <taxon>Lythraceae</taxon>
        <taxon>Punica</taxon>
    </lineage>
</organism>
<dbReference type="Proteomes" id="UP000233551">
    <property type="component" value="Unassembled WGS sequence"/>
</dbReference>
<proteinExistence type="predicted"/>
<reference evidence="2 3" key="1">
    <citation type="submission" date="2017-11" db="EMBL/GenBank/DDBJ databases">
        <title>De-novo sequencing of pomegranate (Punica granatum L.) genome.</title>
        <authorList>
            <person name="Akparov Z."/>
            <person name="Amiraslanov A."/>
            <person name="Hajiyeva S."/>
            <person name="Abbasov M."/>
            <person name="Kaur K."/>
            <person name="Hamwieh A."/>
            <person name="Solovyev V."/>
            <person name="Salamov A."/>
            <person name="Braich B."/>
            <person name="Kosarev P."/>
            <person name="Mahmoud A."/>
            <person name="Hajiyev E."/>
            <person name="Babayeva S."/>
            <person name="Izzatullayeva V."/>
            <person name="Mammadov A."/>
            <person name="Mammadov A."/>
            <person name="Sharifova S."/>
            <person name="Ojaghi J."/>
            <person name="Eynullazada K."/>
            <person name="Bayramov B."/>
            <person name="Abdulazimova A."/>
            <person name="Shahmuradov I."/>
        </authorList>
    </citation>
    <scope>NUCLEOTIDE SEQUENCE [LARGE SCALE GENOMIC DNA]</scope>
    <source>
        <strain evidence="3">cv. AG2017</strain>
        <tissue evidence="2">Leaf</tissue>
    </source>
</reference>
<gene>
    <name evidence="2" type="ORF">CRG98_037216</name>
</gene>
<accession>A0A2I0IF24</accession>
<dbReference type="AlphaFoldDB" id="A0A2I0IF24"/>
<evidence type="ECO:0000313" key="2">
    <source>
        <dbReference type="EMBL" id="PKI42393.1"/>
    </source>
</evidence>
<comment type="caution">
    <text evidence="2">The sequence shown here is derived from an EMBL/GenBank/DDBJ whole genome shotgun (WGS) entry which is preliminary data.</text>
</comment>
<evidence type="ECO:0000256" key="1">
    <source>
        <dbReference type="SAM" id="MobiDB-lite"/>
    </source>
</evidence>
<keyword evidence="3" id="KW-1185">Reference proteome</keyword>